<gene>
    <name evidence="3" type="ORF">H310_02728</name>
</gene>
<sequence length="150" mass="15983">MATTATNTTCGVCTTGPRKYKCPLCRLPYCSTACYKVHKEVPCIPQSILGPSAPATSFATDGAPTISTSNASDEDDDIPLLTSEQLAVLSMSEKVKKALQDPATRNKIKAIDAHPDRLNELQKALADPAFARFVYGMMDEVNSAAAVSTK</sequence>
<proteinExistence type="predicted"/>
<name>A0A024UJL8_9STRA</name>
<evidence type="ECO:0000313" key="3">
    <source>
        <dbReference type="EMBL" id="ETW06479.1"/>
    </source>
</evidence>
<keyword evidence="1" id="KW-0862">Zinc</keyword>
<dbReference type="Pfam" id="PF04438">
    <property type="entry name" value="zf-HIT"/>
    <property type="match status" value="1"/>
</dbReference>
<reference evidence="3" key="1">
    <citation type="submission" date="2013-12" db="EMBL/GenBank/DDBJ databases">
        <title>The Genome Sequence of Aphanomyces invadans NJM9701.</title>
        <authorList>
            <consortium name="The Broad Institute Genomics Platform"/>
            <person name="Russ C."/>
            <person name="Tyler B."/>
            <person name="van West P."/>
            <person name="Dieguez-Uribeondo J."/>
            <person name="Young S.K."/>
            <person name="Zeng Q."/>
            <person name="Gargeya S."/>
            <person name="Fitzgerald M."/>
            <person name="Abouelleil A."/>
            <person name="Alvarado L."/>
            <person name="Chapman S.B."/>
            <person name="Gainer-Dewar J."/>
            <person name="Goldberg J."/>
            <person name="Griggs A."/>
            <person name="Gujja S."/>
            <person name="Hansen M."/>
            <person name="Howarth C."/>
            <person name="Imamovic A."/>
            <person name="Ireland A."/>
            <person name="Larimer J."/>
            <person name="McCowan C."/>
            <person name="Murphy C."/>
            <person name="Pearson M."/>
            <person name="Poon T.W."/>
            <person name="Priest M."/>
            <person name="Roberts A."/>
            <person name="Saif S."/>
            <person name="Shea T."/>
            <person name="Sykes S."/>
            <person name="Wortman J."/>
            <person name="Nusbaum C."/>
            <person name="Birren B."/>
        </authorList>
    </citation>
    <scope>NUCLEOTIDE SEQUENCE [LARGE SCALE GENOMIC DNA]</scope>
    <source>
        <strain evidence="3">NJM9701</strain>
    </source>
</reference>
<dbReference type="GeneID" id="20079778"/>
<evidence type="ECO:0000259" key="2">
    <source>
        <dbReference type="PROSITE" id="PS51083"/>
    </source>
</evidence>
<dbReference type="RefSeq" id="XP_008864554.1">
    <property type="nucleotide sequence ID" value="XM_008866332.1"/>
</dbReference>
<dbReference type="PROSITE" id="PS51083">
    <property type="entry name" value="ZF_HIT"/>
    <property type="match status" value="1"/>
</dbReference>
<dbReference type="OrthoDB" id="18412at2759"/>
<dbReference type="EMBL" id="KI913955">
    <property type="protein sequence ID" value="ETW06479.1"/>
    <property type="molecule type" value="Genomic_DNA"/>
</dbReference>
<dbReference type="CDD" id="cd23024">
    <property type="entry name" value="zf-HIT_ZNHIT2-3"/>
    <property type="match status" value="1"/>
</dbReference>
<dbReference type="STRING" id="157072.A0A024UJL8"/>
<protein>
    <recommendedName>
        <fullName evidence="2">HIT-type domain-containing protein</fullName>
    </recommendedName>
</protein>
<accession>A0A024UJL8</accession>
<dbReference type="GO" id="GO:0008270">
    <property type="term" value="F:zinc ion binding"/>
    <property type="evidence" value="ECO:0007669"/>
    <property type="project" value="UniProtKB-UniRule"/>
</dbReference>
<dbReference type="InterPro" id="IPR007529">
    <property type="entry name" value="Znf_HIT"/>
</dbReference>
<organism evidence="3">
    <name type="scientific">Aphanomyces invadans</name>
    <dbReference type="NCBI Taxonomy" id="157072"/>
    <lineage>
        <taxon>Eukaryota</taxon>
        <taxon>Sar</taxon>
        <taxon>Stramenopiles</taxon>
        <taxon>Oomycota</taxon>
        <taxon>Saprolegniomycetes</taxon>
        <taxon>Saprolegniales</taxon>
        <taxon>Verrucalvaceae</taxon>
        <taxon>Aphanomyces</taxon>
    </lineage>
</organism>
<dbReference type="SUPFAM" id="SSF144232">
    <property type="entry name" value="HIT/MYND zinc finger-like"/>
    <property type="match status" value="1"/>
</dbReference>
<evidence type="ECO:0000256" key="1">
    <source>
        <dbReference type="PROSITE-ProRule" id="PRU00453"/>
    </source>
</evidence>
<keyword evidence="1" id="KW-0863">Zinc-finger</keyword>
<feature type="domain" description="HIT-type" evidence="2">
    <location>
        <begin position="10"/>
        <end position="43"/>
    </location>
</feature>
<keyword evidence="1" id="KW-0479">Metal-binding</keyword>
<dbReference type="Gene3D" id="3.30.60.190">
    <property type="match status" value="1"/>
</dbReference>
<dbReference type="eggNOG" id="KOG2857">
    <property type="taxonomic scope" value="Eukaryota"/>
</dbReference>
<dbReference type="VEuPathDB" id="FungiDB:H310_02728"/>
<dbReference type="AlphaFoldDB" id="A0A024UJL8"/>